<keyword evidence="1" id="KW-0812">Transmembrane</keyword>
<feature type="transmembrane region" description="Helical" evidence="1">
    <location>
        <begin position="139"/>
        <end position="159"/>
    </location>
</feature>
<keyword evidence="1" id="KW-0472">Membrane</keyword>
<evidence type="ECO:0000256" key="1">
    <source>
        <dbReference type="SAM" id="Phobius"/>
    </source>
</evidence>
<dbReference type="RefSeq" id="WP_151545340.1">
    <property type="nucleotide sequence ID" value="NZ_WBMR01000192.1"/>
</dbReference>
<keyword evidence="1" id="KW-1133">Transmembrane helix</keyword>
<organism evidence="2 3">
    <name type="scientific">Actinomadura montaniterrae</name>
    <dbReference type="NCBI Taxonomy" id="1803903"/>
    <lineage>
        <taxon>Bacteria</taxon>
        <taxon>Bacillati</taxon>
        <taxon>Actinomycetota</taxon>
        <taxon>Actinomycetes</taxon>
        <taxon>Streptosporangiales</taxon>
        <taxon>Thermomonosporaceae</taxon>
        <taxon>Actinomadura</taxon>
    </lineage>
</organism>
<reference evidence="2 3" key="1">
    <citation type="submission" date="2019-09" db="EMBL/GenBank/DDBJ databases">
        <title>Actinomadura physcomitrii sp. nov., a novel actinomycete isolated from moss [Physcomitrium sphaericum (Ludw) Fuernr].</title>
        <authorList>
            <person name="Liu C."/>
            <person name="Zhuang X."/>
        </authorList>
    </citation>
    <scope>NUCLEOTIDE SEQUENCE [LARGE SCALE GENOMIC DNA]</scope>
    <source>
        <strain evidence="2 3">CYP1-1B</strain>
    </source>
</reference>
<protein>
    <submittedName>
        <fullName evidence="2">Uncharacterized protein</fullName>
    </submittedName>
</protein>
<sequence length="187" mass="20393">MEQSMTWQGGPDVPSTTWRGGANVPSMAFGRLNATWPFASLRLSHSGIVLTAVRHRFHLTPADMVAAFPCSASLLSKGIGLETRDGRVLVFWTSEASAILPALQAAGFPVSPAPRNAFREIRAARWRAAPTGSARGQFALRWVLLLAGLLCVVLLKPILLPDYPWTMLMIALLAFAVLNGLLYLRRK</sequence>
<dbReference type="EMBL" id="WBMR01000192">
    <property type="protein sequence ID" value="KAB2366726.1"/>
    <property type="molecule type" value="Genomic_DNA"/>
</dbReference>
<name>A0A6L3VGC6_9ACTN</name>
<gene>
    <name evidence="2" type="ORF">F9B16_39395</name>
</gene>
<dbReference type="Proteomes" id="UP000483004">
    <property type="component" value="Unassembled WGS sequence"/>
</dbReference>
<keyword evidence="3" id="KW-1185">Reference proteome</keyword>
<dbReference type="AlphaFoldDB" id="A0A6L3VGC6"/>
<accession>A0A6L3VGC6</accession>
<evidence type="ECO:0000313" key="3">
    <source>
        <dbReference type="Proteomes" id="UP000483004"/>
    </source>
</evidence>
<feature type="transmembrane region" description="Helical" evidence="1">
    <location>
        <begin position="165"/>
        <end position="184"/>
    </location>
</feature>
<proteinExistence type="predicted"/>
<evidence type="ECO:0000313" key="2">
    <source>
        <dbReference type="EMBL" id="KAB2366726.1"/>
    </source>
</evidence>
<comment type="caution">
    <text evidence="2">The sequence shown here is derived from an EMBL/GenBank/DDBJ whole genome shotgun (WGS) entry which is preliminary data.</text>
</comment>
<dbReference type="OrthoDB" id="1253105at2"/>